<sequence length="58" mass="6609">MADFLVADDLMHFLSSFGKVGDGTTTLKVEPIGEFYRVKMQFKPRVIDTLVKVKKNVF</sequence>
<accession>A0A3B0YJL7</accession>
<protein>
    <submittedName>
        <fullName evidence="1">Uncharacterized protein</fullName>
    </submittedName>
</protein>
<dbReference type="EMBL" id="UOFL01000103">
    <property type="protein sequence ID" value="VAW76323.1"/>
    <property type="molecule type" value="Genomic_DNA"/>
</dbReference>
<dbReference type="AlphaFoldDB" id="A0A3B0YJL7"/>
<proteinExistence type="predicted"/>
<reference evidence="1" key="1">
    <citation type="submission" date="2018-06" db="EMBL/GenBank/DDBJ databases">
        <authorList>
            <person name="Zhirakovskaya E."/>
        </authorList>
    </citation>
    <scope>NUCLEOTIDE SEQUENCE</scope>
</reference>
<gene>
    <name evidence="1" type="ORF">MNBD_GAMMA12-31</name>
</gene>
<organism evidence="1">
    <name type="scientific">hydrothermal vent metagenome</name>
    <dbReference type="NCBI Taxonomy" id="652676"/>
    <lineage>
        <taxon>unclassified sequences</taxon>
        <taxon>metagenomes</taxon>
        <taxon>ecological metagenomes</taxon>
    </lineage>
</organism>
<evidence type="ECO:0000313" key="1">
    <source>
        <dbReference type="EMBL" id="VAW76323.1"/>
    </source>
</evidence>
<name>A0A3B0YJL7_9ZZZZ</name>